<accession>A0A439D3I1</accession>
<dbReference type="Proteomes" id="UP000286045">
    <property type="component" value="Unassembled WGS sequence"/>
</dbReference>
<evidence type="ECO:0000256" key="1">
    <source>
        <dbReference type="SAM" id="MobiDB-lite"/>
    </source>
</evidence>
<keyword evidence="3" id="KW-1185">Reference proteome</keyword>
<name>A0A439D3I1_9PEZI</name>
<evidence type="ECO:0000313" key="2">
    <source>
        <dbReference type="EMBL" id="RWA08958.1"/>
    </source>
</evidence>
<dbReference type="EMBL" id="RYZI01000176">
    <property type="protein sequence ID" value="RWA08958.1"/>
    <property type="molecule type" value="Genomic_DNA"/>
</dbReference>
<sequence length="306" mass="32906">MGAVTSQFLLRTASVLPSSSTSSSRDAQSGSWRLSRYTTGPRRFFPLGTYESTFTYTGGTAYPVVCYAAPCVYPPSLIAYRAVLAAHGYDFASAWGSGRPLAKYVALSCAPPLSLPPPVLGFPSSGHSPPRTAAPKRRRNYTRKYQKAGGQRATPRVTDRRGDYGGAALPAPELLTRMSPASPQVRVVLGVHLAQPAAATADGSSTRTYAHDPRDEIIYPLECTPHARKQGNRQLQAVDYRLLNVVPHLDELLLSVPTDFAAMLEQATTTAPATADHEANLGQAMLKVTMEHIRGLAVAHCERLSG</sequence>
<reference evidence="2 3" key="1">
    <citation type="submission" date="2018-12" db="EMBL/GenBank/DDBJ databases">
        <title>Draft genome sequence of Xylaria grammica IHI A82.</title>
        <authorList>
            <person name="Buettner E."/>
            <person name="Kellner H."/>
        </authorList>
    </citation>
    <scope>NUCLEOTIDE SEQUENCE [LARGE SCALE GENOMIC DNA]</scope>
    <source>
        <strain evidence="2 3">IHI A82</strain>
    </source>
</reference>
<evidence type="ECO:0000313" key="3">
    <source>
        <dbReference type="Proteomes" id="UP000286045"/>
    </source>
</evidence>
<proteinExistence type="predicted"/>
<feature type="region of interest" description="Disordered" evidence="1">
    <location>
        <begin position="122"/>
        <end position="164"/>
    </location>
</feature>
<feature type="compositionally biased region" description="Basic residues" evidence="1">
    <location>
        <begin position="134"/>
        <end position="146"/>
    </location>
</feature>
<gene>
    <name evidence="2" type="ORF">EKO27_g6155</name>
</gene>
<comment type="caution">
    <text evidence="2">The sequence shown here is derived from an EMBL/GenBank/DDBJ whole genome shotgun (WGS) entry which is preliminary data.</text>
</comment>
<protein>
    <submittedName>
        <fullName evidence="2">Uncharacterized protein</fullName>
    </submittedName>
</protein>
<organism evidence="2 3">
    <name type="scientific">Xylaria grammica</name>
    <dbReference type="NCBI Taxonomy" id="363999"/>
    <lineage>
        <taxon>Eukaryota</taxon>
        <taxon>Fungi</taxon>
        <taxon>Dikarya</taxon>
        <taxon>Ascomycota</taxon>
        <taxon>Pezizomycotina</taxon>
        <taxon>Sordariomycetes</taxon>
        <taxon>Xylariomycetidae</taxon>
        <taxon>Xylariales</taxon>
        <taxon>Xylariaceae</taxon>
        <taxon>Xylaria</taxon>
    </lineage>
</organism>
<dbReference type="AlphaFoldDB" id="A0A439D3I1"/>